<keyword evidence="1" id="KW-0812">Transmembrane</keyword>
<protein>
    <submittedName>
        <fullName evidence="2">Uncharacterized protein</fullName>
    </submittedName>
</protein>
<dbReference type="RefSeq" id="WP_130421279.1">
    <property type="nucleotide sequence ID" value="NZ_SHKW01000001.1"/>
</dbReference>
<feature type="transmembrane region" description="Helical" evidence="1">
    <location>
        <begin position="160"/>
        <end position="177"/>
    </location>
</feature>
<keyword evidence="1" id="KW-1133">Transmembrane helix</keyword>
<name>A0A4Q7Z0N2_9BACT</name>
<dbReference type="OrthoDB" id="116381at2"/>
<sequence>MTSIAWSLVEVAARLLERNEREAVLGDLVETREGEWEGLLGILGLAVRRQLMLWKNWRPWLASFGLALPCSLLLMGFSLSISQTYQGLINSTLFKGSGIVLGPGCALLLCNVLLLVAWSWTGGFVMGSMSRRTVRVSIALSFAPCVFCLTRFHVESLSRFCLLLFLLPAAWGVRRGLQIARIRLRSAVVLAATITVLTIPAWSSNGSWIPNWALSWPAWYLVATASRSAASKEEKRWRIS</sequence>
<reference evidence="2 3" key="1">
    <citation type="submission" date="2019-02" db="EMBL/GenBank/DDBJ databases">
        <title>Genomic Encyclopedia of Archaeal and Bacterial Type Strains, Phase II (KMG-II): from individual species to whole genera.</title>
        <authorList>
            <person name="Goeker M."/>
        </authorList>
    </citation>
    <scope>NUCLEOTIDE SEQUENCE [LARGE SCALE GENOMIC DNA]</scope>
    <source>
        <strain evidence="2 3">DSM 18101</strain>
    </source>
</reference>
<gene>
    <name evidence="2" type="ORF">BDD14_4632</name>
</gene>
<feature type="transmembrane region" description="Helical" evidence="1">
    <location>
        <begin position="133"/>
        <end position="154"/>
    </location>
</feature>
<feature type="transmembrane region" description="Helical" evidence="1">
    <location>
        <begin position="184"/>
        <end position="203"/>
    </location>
</feature>
<comment type="caution">
    <text evidence="2">The sequence shown here is derived from an EMBL/GenBank/DDBJ whole genome shotgun (WGS) entry which is preliminary data.</text>
</comment>
<organism evidence="2 3">
    <name type="scientific">Edaphobacter modestus</name>
    <dbReference type="NCBI Taxonomy" id="388466"/>
    <lineage>
        <taxon>Bacteria</taxon>
        <taxon>Pseudomonadati</taxon>
        <taxon>Acidobacteriota</taxon>
        <taxon>Terriglobia</taxon>
        <taxon>Terriglobales</taxon>
        <taxon>Acidobacteriaceae</taxon>
        <taxon>Edaphobacter</taxon>
    </lineage>
</organism>
<keyword evidence="3" id="KW-1185">Reference proteome</keyword>
<feature type="transmembrane region" description="Helical" evidence="1">
    <location>
        <begin position="59"/>
        <end position="79"/>
    </location>
</feature>
<dbReference type="EMBL" id="SHKW01000001">
    <property type="protein sequence ID" value="RZU43029.1"/>
    <property type="molecule type" value="Genomic_DNA"/>
</dbReference>
<evidence type="ECO:0000256" key="1">
    <source>
        <dbReference type="SAM" id="Phobius"/>
    </source>
</evidence>
<dbReference type="AlphaFoldDB" id="A0A4Q7Z0N2"/>
<feature type="transmembrane region" description="Helical" evidence="1">
    <location>
        <begin position="209"/>
        <end position="230"/>
    </location>
</feature>
<feature type="transmembrane region" description="Helical" evidence="1">
    <location>
        <begin position="99"/>
        <end position="121"/>
    </location>
</feature>
<dbReference type="Proteomes" id="UP000292958">
    <property type="component" value="Unassembled WGS sequence"/>
</dbReference>
<evidence type="ECO:0000313" key="2">
    <source>
        <dbReference type="EMBL" id="RZU43029.1"/>
    </source>
</evidence>
<keyword evidence="1" id="KW-0472">Membrane</keyword>
<accession>A0A4Q7Z0N2</accession>
<proteinExistence type="predicted"/>
<evidence type="ECO:0000313" key="3">
    <source>
        <dbReference type="Proteomes" id="UP000292958"/>
    </source>
</evidence>